<evidence type="ECO:0000256" key="7">
    <source>
        <dbReference type="SAM" id="SignalP"/>
    </source>
</evidence>
<accession>A0A1T4XME4</accession>
<dbReference type="PANTHER" id="PTHR43177">
    <property type="entry name" value="PROTEIN NRFC"/>
    <property type="match status" value="1"/>
</dbReference>
<keyword evidence="7" id="KW-0732">Signal</keyword>
<dbReference type="Proteomes" id="UP000190027">
    <property type="component" value="Unassembled WGS sequence"/>
</dbReference>
<dbReference type="SUPFAM" id="SSF54862">
    <property type="entry name" value="4Fe-4S ferredoxins"/>
    <property type="match status" value="1"/>
</dbReference>
<dbReference type="PANTHER" id="PTHR43177:SF3">
    <property type="entry name" value="PROTEIN NRFC HOMOLOG"/>
    <property type="match status" value="1"/>
</dbReference>
<evidence type="ECO:0000256" key="5">
    <source>
        <dbReference type="ARBA" id="ARBA00023004"/>
    </source>
</evidence>
<keyword evidence="5" id="KW-0408">Iron</keyword>
<keyword evidence="10" id="KW-1185">Reference proteome</keyword>
<organism evidence="9 10">
    <name type="scientific">Paucidesulfovibrio gracilis DSM 16080</name>
    <dbReference type="NCBI Taxonomy" id="1121449"/>
    <lineage>
        <taxon>Bacteria</taxon>
        <taxon>Pseudomonadati</taxon>
        <taxon>Thermodesulfobacteriota</taxon>
        <taxon>Desulfovibrionia</taxon>
        <taxon>Desulfovibrionales</taxon>
        <taxon>Desulfovibrionaceae</taxon>
        <taxon>Paucidesulfovibrio</taxon>
    </lineage>
</organism>
<evidence type="ECO:0000313" key="9">
    <source>
        <dbReference type="EMBL" id="SKA90710.1"/>
    </source>
</evidence>
<dbReference type="InterPro" id="IPR050954">
    <property type="entry name" value="ET_IronSulfur_Cluster-Binding"/>
</dbReference>
<dbReference type="GO" id="GO:0046872">
    <property type="term" value="F:metal ion binding"/>
    <property type="evidence" value="ECO:0007669"/>
    <property type="project" value="UniProtKB-KW"/>
</dbReference>
<evidence type="ECO:0000256" key="1">
    <source>
        <dbReference type="ARBA" id="ARBA00004418"/>
    </source>
</evidence>
<keyword evidence="6" id="KW-0411">Iron-sulfur</keyword>
<dbReference type="InterPro" id="IPR006311">
    <property type="entry name" value="TAT_signal"/>
</dbReference>
<dbReference type="RefSeq" id="WP_078717804.1">
    <property type="nucleotide sequence ID" value="NZ_FUYC01000012.1"/>
</dbReference>
<dbReference type="STRING" id="1121449.SAMN02745704_02259"/>
<dbReference type="NCBIfam" id="TIGR01409">
    <property type="entry name" value="TAT_signal_seq"/>
    <property type="match status" value="1"/>
</dbReference>
<dbReference type="NCBIfam" id="NF045797">
    <property type="entry name" value="DsrO"/>
    <property type="match status" value="1"/>
</dbReference>
<keyword evidence="4" id="KW-0479">Metal-binding</keyword>
<dbReference type="InterPro" id="IPR019546">
    <property type="entry name" value="TAT_signal_bac_arc"/>
</dbReference>
<comment type="subunit">
    <text evidence="2">Heterodimer of a large and a small subunit.</text>
</comment>
<dbReference type="InterPro" id="IPR017896">
    <property type="entry name" value="4Fe4S_Fe-S-bd"/>
</dbReference>
<evidence type="ECO:0000256" key="2">
    <source>
        <dbReference type="ARBA" id="ARBA00011771"/>
    </source>
</evidence>
<dbReference type="InterPro" id="IPR054822">
    <property type="entry name" value="DsrO-like"/>
</dbReference>
<reference evidence="9 10" key="1">
    <citation type="submission" date="2017-02" db="EMBL/GenBank/DDBJ databases">
        <authorList>
            <person name="Peterson S.W."/>
        </authorList>
    </citation>
    <scope>NUCLEOTIDE SEQUENCE [LARGE SCALE GENOMIC DNA]</scope>
    <source>
        <strain evidence="9 10">DSM 16080</strain>
    </source>
</reference>
<dbReference type="Pfam" id="PF13247">
    <property type="entry name" value="Fer4_11"/>
    <property type="match status" value="1"/>
</dbReference>
<feature type="signal peptide" evidence="7">
    <location>
        <begin position="1"/>
        <end position="29"/>
    </location>
</feature>
<evidence type="ECO:0000313" key="10">
    <source>
        <dbReference type="Proteomes" id="UP000190027"/>
    </source>
</evidence>
<dbReference type="AlphaFoldDB" id="A0A1T4XME4"/>
<dbReference type="GO" id="GO:0051539">
    <property type="term" value="F:4 iron, 4 sulfur cluster binding"/>
    <property type="evidence" value="ECO:0007669"/>
    <property type="project" value="UniProtKB-KW"/>
</dbReference>
<dbReference type="OrthoDB" id="9789030at2"/>
<sequence>MKRTRRSFLKFAGASAAAGLCFSPSLSFASGSPAHGSGPKVAEEADHAERWAMVIDTTKLNTKEQIEELEKACHAWHNVPHIVDEQGNPTKQEIKWIWGGHFHQVFTEKHNNFPAEEIENREFPLLCNHCENPPCVRVCPTKATFQRPDGIVAMDYHRCIGCRYCMAGCPFGARSFNFMDPRPYLHEENMDFPTRTRGVVEKCNFCVDRLAQGLRPICVEKANEMAPGSMFFGDLLKEDSEVRQALREHFTIRRKPSAGTEPGVYYII</sequence>
<feature type="domain" description="4Fe-4S ferredoxin-type" evidence="8">
    <location>
        <begin position="150"/>
        <end position="179"/>
    </location>
</feature>
<proteinExistence type="predicted"/>
<protein>
    <submittedName>
        <fullName evidence="9">Putative sulfite reductase-associated electron transfer protein DsrO</fullName>
    </submittedName>
</protein>
<dbReference type="PROSITE" id="PS00198">
    <property type="entry name" value="4FE4S_FER_1"/>
    <property type="match status" value="1"/>
</dbReference>
<evidence type="ECO:0000256" key="3">
    <source>
        <dbReference type="ARBA" id="ARBA00022485"/>
    </source>
</evidence>
<dbReference type="PROSITE" id="PS51379">
    <property type="entry name" value="4FE4S_FER_2"/>
    <property type="match status" value="1"/>
</dbReference>
<dbReference type="InterPro" id="IPR017900">
    <property type="entry name" value="4Fe4S_Fe_S_CS"/>
</dbReference>
<gene>
    <name evidence="9" type="ORF">SAMN02745704_02259</name>
</gene>
<dbReference type="CDD" id="cd10551">
    <property type="entry name" value="PsrB"/>
    <property type="match status" value="1"/>
</dbReference>
<evidence type="ECO:0000256" key="6">
    <source>
        <dbReference type="ARBA" id="ARBA00023014"/>
    </source>
</evidence>
<comment type="subcellular location">
    <subcellularLocation>
        <location evidence="1">Periplasm</location>
    </subcellularLocation>
</comment>
<dbReference type="Gene3D" id="3.30.70.20">
    <property type="match status" value="2"/>
</dbReference>
<name>A0A1T4XME4_9BACT</name>
<keyword evidence="3" id="KW-0004">4Fe-4S</keyword>
<dbReference type="PROSITE" id="PS51318">
    <property type="entry name" value="TAT"/>
    <property type="match status" value="1"/>
</dbReference>
<dbReference type="EMBL" id="FUYC01000012">
    <property type="protein sequence ID" value="SKA90710.1"/>
    <property type="molecule type" value="Genomic_DNA"/>
</dbReference>
<evidence type="ECO:0000256" key="4">
    <source>
        <dbReference type="ARBA" id="ARBA00022723"/>
    </source>
</evidence>
<dbReference type="GO" id="GO:0042597">
    <property type="term" value="C:periplasmic space"/>
    <property type="evidence" value="ECO:0007669"/>
    <property type="project" value="UniProtKB-SubCell"/>
</dbReference>
<feature type="chain" id="PRO_5012594624" evidence="7">
    <location>
        <begin position="30"/>
        <end position="268"/>
    </location>
</feature>
<evidence type="ECO:0000259" key="8">
    <source>
        <dbReference type="PROSITE" id="PS51379"/>
    </source>
</evidence>